<dbReference type="GO" id="GO:0008320">
    <property type="term" value="F:protein transmembrane transporter activity"/>
    <property type="evidence" value="ECO:0007669"/>
    <property type="project" value="TreeGrafter"/>
</dbReference>
<dbReference type="GO" id="GO:0006605">
    <property type="term" value="P:protein targeting"/>
    <property type="evidence" value="ECO:0007669"/>
    <property type="project" value="InterPro"/>
</dbReference>
<dbReference type="InterPro" id="IPR023392">
    <property type="entry name" value="Tom20_dom_sf"/>
</dbReference>
<dbReference type="PANTHER" id="PTHR12430:SF0">
    <property type="entry name" value="TRANSLOCASE OF OUTER MITOCHONDRIAL MEMBRANE 20"/>
    <property type="match status" value="1"/>
</dbReference>
<dbReference type="Pfam" id="PF02064">
    <property type="entry name" value="MAS20"/>
    <property type="match status" value="1"/>
</dbReference>
<gene>
    <name evidence="11" type="ORF">PYX00_006313</name>
</gene>
<comment type="caution">
    <text evidence="11">The sequence shown here is derived from an EMBL/GenBank/DDBJ whole genome shotgun (WGS) entry which is preliminary data.</text>
</comment>
<evidence type="ECO:0000256" key="10">
    <source>
        <dbReference type="PIRNR" id="PIRNR037707"/>
    </source>
</evidence>
<dbReference type="GO" id="GO:0006886">
    <property type="term" value="P:intracellular protein transport"/>
    <property type="evidence" value="ECO:0007669"/>
    <property type="project" value="InterPro"/>
</dbReference>
<keyword evidence="3" id="KW-0813">Transport</keyword>
<dbReference type="PRINTS" id="PR00351">
    <property type="entry name" value="OM20RECEPTOR"/>
</dbReference>
<keyword evidence="6" id="KW-0653">Protein transport</keyword>
<keyword evidence="8 10" id="KW-0496">Mitochondrion</keyword>
<dbReference type="Gene3D" id="1.20.960.10">
    <property type="entry name" value="Mitochondrial outer membrane translocase complex, subunit Tom20 domain"/>
    <property type="match status" value="1"/>
</dbReference>
<evidence type="ECO:0000256" key="7">
    <source>
        <dbReference type="ARBA" id="ARBA00022989"/>
    </source>
</evidence>
<accession>A0AAW2HV85</accession>
<dbReference type="GO" id="GO:0030943">
    <property type="term" value="F:mitochondrion targeting sequence binding"/>
    <property type="evidence" value="ECO:0007669"/>
    <property type="project" value="TreeGrafter"/>
</dbReference>
<dbReference type="EMBL" id="JARGDH010000003">
    <property type="protein sequence ID" value="KAL0273692.1"/>
    <property type="molecule type" value="Genomic_DNA"/>
</dbReference>
<evidence type="ECO:0000256" key="3">
    <source>
        <dbReference type="ARBA" id="ARBA00022448"/>
    </source>
</evidence>
<dbReference type="GO" id="GO:0016031">
    <property type="term" value="P:tRNA import into mitochondrion"/>
    <property type="evidence" value="ECO:0007669"/>
    <property type="project" value="TreeGrafter"/>
</dbReference>
<evidence type="ECO:0000256" key="8">
    <source>
        <dbReference type="ARBA" id="ARBA00023128"/>
    </source>
</evidence>
<keyword evidence="5 10" id="KW-1000">Mitochondrion outer membrane</keyword>
<proteinExistence type="inferred from homology"/>
<evidence type="ECO:0000256" key="2">
    <source>
        <dbReference type="ARBA" id="ARBA00005792"/>
    </source>
</evidence>
<dbReference type="AlphaFoldDB" id="A0AAW2HV85"/>
<dbReference type="GO" id="GO:0030150">
    <property type="term" value="P:protein import into mitochondrial matrix"/>
    <property type="evidence" value="ECO:0007669"/>
    <property type="project" value="TreeGrafter"/>
</dbReference>
<organism evidence="11">
    <name type="scientific">Menopon gallinae</name>
    <name type="common">poultry shaft louse</name>
    <dbReference type="NCBI Taxonomy" id="328185"/>
    <lineage>
        <taxon>Eukaryota</taxon>
        <taxon>Metazoa</taxon>
        <taxon>Ecdysozoa</taxon>
        <taxon>Arthropoda</taxon>
        <taxon>Hexapoda</taxon>
        <taxon>Insecta</taxon>
        <taxon>Pterygota</taxon>
        <taxon>Neoptera</taxon>
        <taxon>Paraneoptera</taxon>
        <taxon>Psocodea</taxon>
        <taxon>Troctomorpha</taxon>
        <taxon>Phthiraptera</taxon>
        <taxon>Amblycera</taxon>
        <taxon>Menoponidae</taxon>
        <taxon>Menopon</taxon>
    </lineage>
</organism>
<protein>
    <recommendedName>
        <fullName evidence="12">Mitochondrial import receptor subunit TOM20 homolog</fullName>
    </recommendedName>
</protein>
<evidence type="ECO:0000256" key="5">
    <source>
        <dbReference type="ARBA" id="ARBA00022787"/>
    </source>
</evidence>
<evidence type="ECO:0000256" key="9">
    <source>
        <dbReference type="ARBA" id="ARBA00023136"/>
    </source>
</evidence>
<dbReference type="PRINTS" id="PR01989">
    <property type="entry name" value="EUOM20RECPTR"/>
</dbReference>
<evidence type="ECO:0000256" key="6">
    <source>
        <dbReference type="ARBA" id="ARBA00022927"/>
    </source>
</evidence>
<keyword evidence="9 10" id="KW-0472">Membrane</keyword>
<keyword evidence="4" id="KW-0812">Transmembrane</keyword>
<dbReference type="InterPro" id="IPR022422">
    <property type="entry name" value="MAS20_rcpt_metazoan"/>
</dbReference>
<dbReference type="GO" id="GO:0005742">
    <property type="term" value="C:mitochondrial outer membrane translocase complex"/>
    <property type="evidence" value="ECO:0007669"/>
    <property type="project" value="UniProtKB-UniRule"/>
</dbReference>
<dbReference type="SUPFAM" id="SSF47157">
    <property type="entry name" value="Mitochondrial import receptor subunit Tom20"/>
    <property type="match status" value="1"/>
</dbReference>
<dbReference type="PIRSF" id="PIRSF037707">
    <property type="entry name" value="MAS20_rcpt"/>
    <property type="match status" value="1"/>
</dbReference>
<evidence type="ECO:0000256" key="4">
    <source>
        <dbReference type="ARBA" id="ARBA00022692"/>
    </source>
</evidence>
<name>A0AAW2HV85_9NEOP</name>
<comment type="subcellular location">
    <subcellularLocation>
        <location evidence="1">Mitochondrion outer membrane</location>
        <topology evidence="1">Single-pass membrane protein</topology>
    </subcellularLocation>
</comment>
<sequence>MNSMLGLAVGICGAAFIGYCIYFDNKRRSDPNFRKRLRERRKQAREEAFAIRSQIPPLKDSDAIQKFFLQEVQMGEELLSQGDVVSGVEHLANAVAVCGQPQHLLSILSTTLPPQVFQMLVQHLSCMKRQVNNRPENE</sequence>
<comment type="similarity">
    <text evidence="2 10">Belongs to the Tom20 family.</text>
</comment>
<keyword evidence="7" id="KW-1133">Transmembrane helix</keyword>
<evidence type="ECO:0000313" key="11">
    <source>
        <dbReference type="EMBL" id="KAL0273692.1"/>
    </source>
</evidence>
<dbReference type="PANTHER" id="PTHR12430">
    <property type="entry name" value="MITOCHONDRIAL IMPORT RECEPTOR SUBUNIT TOM20"/>
    <property type="match status" value="1"/>
</dbReference>
<reference evidence="11" key="1">
    <citation type="journal article" date="2024" name="Gigascience">
        <title>Chromosome-level genome of the poultry shaft louse Menopon gallinae provides insight into the host-switching and adaptive evolution of parasitic lice.</title>
        <authorList>
            <person name="Xu Y."/>
            <person name="Ma L."/>
            <person name="Liu S."/>
            <person name="Liang Y."/>
            <person name="Liu Q."/>
            <person name="He Z."/>
            <person name="Tian L."/>
            <person name="Duan Y."/>
            <person name="Cai W."/>
            <person name="Li H."/>
            <person name="Song F."/>
        </authorList>
    </citation>
    <scope>NUCLEOTIDE SEQUENCE</scope>
    <source>
        <strain evidence="11">Cailab_2023a</strain>
    </source>
</reference>
<evidence type="ECO:0008006" key="12">
    <source>
        <dbReference type="Google" id="ProtNLM"/>
    </source>
</evidence>
<evidence type="ECO:0000256" key="1">
    <source>
        <dbReference type="ARBA" id="ARBA00004572"/>
    </source>
</evidence>
<dbReference type="InterPro" id="IPR002056">
    <property type="entry name" value="MAS20"/>
</dbReference>